<accession>A0A8H7PPB6</accession>
<sequence length="304" mass="33951">MGLHPSKDASQALDNGSLIPTGIYASAIHDYDYPTVRNLILQRRMAPFYRGQQDLNPIDSNASSEVDESIGSKIQEKPGSHQSLIFMHPKMLLWSKYRPHRKSFSPQQPPVYKDAVECPICFLYYPPNINYARCCHQPICTECFVHIRAPESGLTAATCPFCVESNFGIEYHPPSSMDGESMDCSAGEHGVVTIDRIRPQHTRIRSTRHHHHQRDAGISSATGSTRRIVVRPNGGDVGHFTSAGRDYRDYLTAVRQMNMDLEELMVMEAIRLSLMEQSTDSSESTAGSTSPDTNQSLQGQPLEL</sequence>
<dbReference type="GO" id="GO:0005737">
    <property type="term" value="C:cytoplasm"/>
    <property type="evidence" value="ECO:0007669"/>
    <property type="project" value="TreeGrafter"/>
</dbReference>
<dbReference type="OrthoDB" id="21471at2759"/>
<dbReference type="PROSITE" id="PS50089">
    <property type="entry name" value="ZF_RING_2"/>
    <property type="match status" value="1"/>
</dbReference>
<dbReference type="GO" id="GO:0008270">
    <property type="term" value="F:zinc ion binding"/>
    <property type="evidence" value="ECO:0007669"/>
    <property type="project" value="UniProtKB-KW"/>
</dbReference>
<keyword evidence="2" id="KW-0862">Zinc</keyword>
<gene>
    <name evidence="5" type="ORF">INT43_003024</name>
</gene>
<dbReference type="InterPro" id="IPR001841">
    <property type="entry name" value="Znf_RING"/>
</dbReference>
<dbReference type="PANTHER" id="PTHR31315:SF1">
    <property type="entry name" value="PROTEIN SIP5"/>
    <property type="match status" value="1"/>
</dbReference>
<evidence type="ECO:0000313" key="6">
    <source>
        <dbReference type="Proteomes" id="UP000654370"/>
    </source>
</evidence>
<feature type="region of interest" description="Disordered" evidence="3">
    <location>
        <begin position="275"/>
        <end position="304"/>
    </location>
</feature>
<evidence type="ECO:0000256" key="3">
    <source>
        <dbReference type="SAM" id="MobiDB-lite"/>
    </source>
</evidence>
<evidence type="ECO:0000259" key="4">
    <source>
        <dbReference type="PROSITE" id="PS50089"/>
    </source>
</evidence>
<evidence type="ECO:0000256" key="2">
    <source>
        <dbReference type="PROSITE-ProRule" id="PRU00175"/>
    </source>
</evidence>
<dbReference type="AlphaFoldDB" id="A0A8H7PPB6"/>
<comment type="caution">
    <text evidence="5">The sequence shown here is derived from an EMBL/GenBank/DDBJ whole genome shotgun (WGS) entry which is preliminary data.</text>
</comment>
<protein>
    <recommendedName>
        <fullName evidence="4">RING-type domain-containing protein</fullName>
    </recommendedName>
</protein>
<name>A0A8H7PPB6_MORIS</name>
<reference evidence="5" key="1">
    <citation type="submission" date="2020-12" db="EMBL/GenBank/DDBJ databases">
        <title>Metabolic potential, ecology and presence of endohyphal bacteria is reflected in genomic diversity of Mucoromycotina.</title>
        <authorList>
            <person name="Muszewska A."/>
            <person name="Okrasinska A."/>
            <person name="Steczkiewicz K."/>
            <person name="Drgas O."/>
            <person name="Orlowska M."/>
            <person name="Perlinska-Lenart U."/>
            <person name="Aleksandrzak-Piekarczyk T."/>
            <person name="Szatraj K."/>
            <person name="Zielenkiewicz U."/>
            <person name="Pilsyk S."/>
            <person name="Malc E."/>
            <person name="Mieczkowski P."/>
            <person name="Kruszewska J.S."/>
            <person name="Biernat P."/>
            <person name="Pawlowska J."/>
        </authorList>
    </citation>
    <scope>NUCLEOTIDE SEQUENCE</scope>
    <source>
        <strain evidence="5">WA0000067209</strain>
    </source>
</reference>
<feature type="domain" description="RING-type" evidence="4">
    <location>
        <begin position="118"/>
        <end position="162"/>
    </location>
</feature>
<evidence type="ECO:0000313" key="5">
    <source>
        <dbReference type="EMBL" id="KAG2177777.1"/>
    </source>
</evidence>
<evidence type="ECO:0000256" key="1">
    <source>
        <dbReference type="ARBA" id="ARBA00010402"/>
    </source>
</evidence>
<keyword evidence="6" id="KW-1185">Reference proteome</keyword>
<dbReference type="PANTHER" id="PTHR31315">
    <property type="entry name" value="PROTEIN SIP5"/>
    <property type="match status" value="1"/>
</dbReference>
<dbReference type="EMBL" id="JAEPQZ010000008">
    <property type="protein sequence ID" value="KAG2177777.1"/>
    <property type="molecule type" value="Genomic_DNA"/>
</dbReference>
<dbReference type="InterPro" id="IPR039301">
    <property type="entry name" value="Sip5/DA2"/>
</dbReference>
<keyword evidence="2" id="KW-0479">Metal-binding</keyword>
<keyword evidence="2" id="KW-0863">Zinc-finger</keyword>
<dbReference type="Proteomes" id="UP000654370">
    <property type="component" value="Unassembled WGS sequence"/>
</dbReference>
<organism evidence="5 6">
    <name type="scientific">Mortierella isabellina</name>
    <name type="common">Filamentous fungus</name>
    <name type="synonym">Umbelopsis isabellina</name>
    <dbReference type="NCBI Taxonomy" id="91625"/>
    <lineage>
        <taxon>Eukaryota</taxon>
        <taxon>Fungi</taxon>
        <taxon>Fungi incertae sedis</taxon>
        <taxon>Mucoromycota</taxon>
        <taxon>Mucoromycotina</taxon>
        <taxon>Umbelopsidomycetes</taxon>
        <taxon>Umbelopsidales</taxon>
        <taxon>Umbelopsidaceae</taxon>
        <taxon>Umbelopsis</taxon>
    </lineage>
</organism>
<proteinExistence type="inferred from homology"/>
<comment type="similarity">
    <text evidence="1">Belongs to the SIP5 family.</text>
</comment>